<proteinExistence type="predicted"/>
<reference evidence="1" key="1">
    <citation type="submission" date="2020-02" db="EMBL/GenBank/DDBJ databases">
        <authorList>
            <person name="Meier V. D."/>
        </authorList>
    </citation>
    <scope>NUCLEOTIDE SEQUENCE</scope>
    <source>
        <strain evidence="1">AVDCRST_MAG94</strain>
    </source>
</reference>
<dbReference type="EMBL" id="CADCTY010001682">
    <property type="protein sequence ID" value="CAA9380901.1"/>
    <property type="molecule type" value="Genomic_DNA"/>
</dbReference>
<organism evidence="1">
    <name type="scientific">uncultured Leptolyngbya sp</name>
    <dbReference type="NCBI Taxonomy" id="332963"/>
    <lineage>
        <taxon>Bacteria</taxon>
        <taxon>Bacillati</taxon>
        <taxon>Cyanobacteriota</taxon>
        <taxon>Cyanophyceae</taxon>
        <taxon>Leptolyngbyales</taxon>
        <taxon>Leptolyngbyaceae</taxon>
        <taxon>Leptolyngbya group</taxon>
        <taxon>Leptolyngbya</taxon>
        <taxon>environmental samples</taxon>
    </lineage>
</organism>
<name>A0A6J4NCF0_9CYAN</name>
<sequence length="58" mass="5948">MGQLKQVIMDGETSAIAKILTDLGEDTREAAVSTTDTGAAAKANQLGELLSQAANSLK</sequence>
<evidence type="ECO:0000313" key="1">
    <source>
        <dbReference type="EMBL" id="CAA9380901.1"/>
    </source>
</evidence>
<gene>
    <name evidence="1" type="ORF">AVDCRST_MAG94-4870</name>
</gene>
<accession>A0A6J4NCF0</accession>
<protein>
    <submittedName>
        <fullName evidence="1">Uncharacterized protein</fullName>
    </submittedName>
</protein>
<dbReference type="AlphaFoldDB" id="A0A6J4NCF0"/>